<accession>A0ACD3RVX4</accession>
<comment type="caution">
    <text evidence="1">The sequence shown here is derived from an EMBL/GenBank/DDBJ whole genome shotgun (WGS) entry which is preliminary data.</text>
</comment>
<reference evidence="1" key="1">
    <citation type="submission" date="2018-11" db="EMBL/GenBank/DDBJ databases">
        <title>The sequence and de novo assembly of Larimichthys crocea genome using PacBio and Hi-C technologies.</title>
        <authorList>
            <person name="Xu P."/>
            <person name="Chen B."/>
            <person name="Zhou Z."/>
            <person name="Ke Q."/>
            <person name="Wu Y."/>
            <person name="Bai H."/>
            <person name="Pu F."/>
        </authorList>
    </citation>
    <scope>NUCLEOTIDE SEQUENCE</scope>
    <source>
        <tissue evidence="1">Muscle</tissue>
    </source>
</reference>
<dbReference type="Proteomes" id="UP000793456">
    <property type="component" value="Chromosome I"/>
</dbReference>
<proteinExistence type="predicted"/>
<organism evidence="1 2">
    <name type="scientific">Larimichthys crocea</name>
    <name type="common">Large yellow croaker</name>
    <name type="synonym">Pseudosciaena crocea</name>
    <dbReference type="NCBI Taxonomy" id="215358"/>
    <lineage>
        <taxon>Eukaryota</taxon>
        <taxon>Metazoa</taxon>
        <taxon>Chordata</taxon>
        <taxon>Craniata</taxon>
        <taxon>Vertebrata</taxon>
        <taxon>Euteleostomi</taxon>
        <taxon>Actinopterygii</taxon>
        <taxon>Neopterygii</taxon>
        <taxon>Teleostei</taxon>
        <taxon>Neoteleostei</taxon>
        <taxon>Acanthomorphata</taxon>
        <taxon>Eupercaria</taxon>
        <taxon>Sciaenidae</taxon>
        <taxon>Larimichthys</taxon>
    </lineage>
</organism>
<dbReference type="EMBL" id="CM011674">
    <property type="protein sequence ID" value="TMS22748.1"/>
    <property type="molecule type" value="Genomic_DNA"/>
</dbReference>
<gene>
    <name evidence="1" type="ORF">E3U43_008054</name>
</gene>
<evidence type="ECO:0000313" key="2">
    <source>
        <dbReference type="Proteomes" id="UP000793456"/>
    </source>
</evidence>
<name>A0ACD3RVX4_LARCR</name>
<keyword evidence="2" id="KW-1185">Reference proteome</keyword>
<sequence>MPKLRTFRLHSNNLQCDCHVAWLSEWLRQRPRLGLYTQCMAPPHLRGHNVAEVQKKEFVCTGHQSSSSSSCSVLQCPESCTCSNNIVDCRGKGLTEIPTNLPETITEIRLEQNAIKVIPAGAFSPYKKLRRIDLSNNQISELASDAFQGLRSLNSLRREDVTPGRIIQVEAWQREGQDCEGKNRCKSQTDRCAGGGTNYLTRCESKLASYDVSRTVIQ</sequence>
<evidence type="ECO:0000313" key="1">
    <source>
        <dbReference type="EMBL" id="TMS22748.1"/>
    </source>
</evidence>
<protein>
    <submittedName>
        <fullName evidence="1">Uncharacterized protein</fullName>
    </submittedName>
</protein>